<dbReference type="Ensembl" id="ENSEBUT00000020405.1">
    <property type="protein sequence ID" value="ENSEBUP00000019829.1"/>
    <property type="gene ID" value="ENSEBUG00000012316.1"/>
</dbReference>
<dbReference type="PANTHER" id="PTHR21093:SF6">
    <property type="entry name" value="EF-HAND DOMAIN-CONTAINING PROTEIN"/>
    <property type="match status" value="1"/>
</dbReference>
<protein>
    <submittedName>
        <fullName evidence="10">Divergent protein kinase domain 1B</fullName>
    </submittedName>
</protein>
<evidence type="ECO:0000313" key="11">
    <source>
        <dbReference type="Proteomes" id="UP000694388"/>
    </source>
</evidence>
<keyword evidence="11" id="KW-1185">Reference proteome</keyword>
<dbReference type="Proteomes" id="UP000694388">
    <property type="component" value="Unplaced"/>
</dbReference>
<organism evidence="10 11">
    <name type="scientific">Eptatretus burgeri</name>
    <name type="common">Inshore hagfish</name>
    <dbReference type="NCBI Taxonomy" id="7764"/>
    <lineage>
        <taxon>Eukaryota</taxon>
        <taxon>Metazoa</taxon>
        <taxon>Chordata</taxon>
        <taxon>Craniata</taxon>
        <taxon>Vertebrata</taxon>
        <taxon>Cyclostomata</taxon>
        <taxon>Myxini</taxon>
        <taxon>Myxiniformes</taxon>
        <taxon>Myxinidae</taxon>
        <taxon>Eptatretinae</taxon>
        <taxon>Eptatretus</taxon>
    </lineage>
</organism>
<evidence type="ECO:0000256" key="1">
    <source>
        <dbReference type="ARBA" id="ARBA00004648"/>
    </source>
</evidence>
<keyword evidence="4" id="KW-0256">Endoplasmic reticulum</keyword>
<comment type="similarity">
    <text evidence="2">Belongs to the DIPK family.</text>
</comment>
<name>A0A8C4WYC3_EPTBU</name>
<evidence type="ECO:0000259" key="9">
    <source>
        <dbReference type="SMART" id="SM01299"/>
    </source>
</evidence>
<keyword evidence="8" id="KW-1015">Disulfide bond</keyword>
<dbReference type="GeneTree" id="ENSGT00390000006452"/>
<dbReference type="InterPro" id="IPR029244">
    <property type="entry name" value="FAM69_N"/>
</dbReference>
<keyword evidence="5" id="KW-0735">Signal-anchor</keyword>
<evidence type="ECO:0000256" key="4">
    <source>
        <dbReference type="ARBA" id="ARBA00022824"/>
    </source>
</evidence>
<dbReference type="GO" id="GO:0005789">
    <property type="term" value="C:endoplasmic reticulum membrane"/>
    <property type="evidence" value="ECO:0007669"/>
    <property type="project" value="UniProtKB-SubCell"/>
</dbReference>
<dbReference type="PANTHER" id="PTHR21093">
    <property type="entry name" value="DIVERGENT PROTEIN KINASE DOMAIN 1C-RELATED"/>
    <property type="match status" value="1"/>
</dbReference>
<evidence type="ECO:0000313" key="10">
    <source>
        <dbReference type="Ensembl" id="ENSEBUP00000019829.1"/>
    </source>
</evidence>
<evidence type="ECO:0000256" key="6">
    <source>
        <dbReference type="ARBA" id="ARBA00022989"/>
    </source>
</evidence>
<dbReference type="SMART" id="SM01299">
    <property type="entry name" value="PIP49_N"/>
    <property type="match status" value="1"/>
</dbReference>
<dbReference type="AlphaFoldDB" id="A0A8C4WYC3"/>
<dbReference type="OMA" id="WALLHIN"/>
<accession>A0A8C4WYC3</accession>
<reference evidence="10" key="1">
    <citation type="submission" date="2025-08" db="UniProtKB">
        <authorList>
            <consortium name="Ensembl"/>
        </authorList>
    </citation>
    <scope>IDENTIFICATION</scope>
</reference>
<feature type="domain" description="FAM69 N-terminal" evidence="9">
    <location>
        <begin position="1"/>
        <end position="130"/>
    </location>
</feature>
<evidence type="ECO:0000256" key="2">
    <source>
        <dbReference type="ARBA" id="ARBA00006338"/>
    </source>
</evidence>
<keyword evidence="3" id="KW-0812">Transmembrane</keyword>
<reference evidence="10" key="2">
    <citation type="submission" date="2025-09" db="UniProtKB">
        <authorList>
            <consortium name="Ensembl"/>
        </authorList>
    </citation>
    <scope>IDENTIFICATION</scope>
</reference>
<evidence type="ECO:0000256" key="5">
    <source>
        <dbReference type="ARBA" id="ARBA00022968"/>
    </source>
</evidence>
<comment type="subcellular location">
    <subcellularLocation>
        <location evidence="1">Endoplasmic reticulum membrane</location>
        <topology evidence="1">Single-pass type II membrane protein</topology>
    </subcellularLocation>
</comment>
<evidence type="ECO:0000256" key="7">
    <source>
        <dbReference type="ARBA" id="ARBA00023136"/>
    </source>
</evidence>
<sequence>MYKSYSELAERRGAKIICDQYHKGVIAGSACRSLCDDHSLQFRHCLSTHPSRQVYTGVWGKAPVVIRCGLSQAPAEKGRELGLNHKTAPYRNPSKGTSIDEFRTMLLDFLKSRLGEVSNLQDLAQRHLSLADADRDGQVSLAEAKSLWALAHRDDFLFLVALRGTEHTPRLLGFCGDTFVTEYVRDGGLYGVPRLLDALAPAGLSRVFQGWFSPAWPHRARIAIGLLEFTEEVFHGSSGSFVLCEATSDIVARTDRHDAKVIGLHGMAPEASVRADLAARHCKEHADCLFGSACHASCDRLAQRCLPDSLEPNLPRICRLLQDYLIDDCPMAVRDELKRQLGVCTALRGGRARLELHHSLVLNGLKALLWKQISNAKDS</sequence>
<keyword evidence="7" id="KW-0472">Membrane</keyword>
<proteinExistence type="inferred from homology"/>
<dbReference type="Pfam" id="PF12260">
    <property type="entry name" value="PIP49_C"/>
    <property type="match status" value="1"/>
</dbReference>
<evidence type="ECO:0000256" key="3">
    <source>
        <dbReference type="ARBA" id="ARBA00022692"/>
    </source>
</evidence>
<dbReference type="Pfam" id="PF14875">
    <property type="entry name" value="PIP49_N"/>
    <property type="match status" value="1"/>
</dbReference>
<evidence type="ECO:0000256" key="8">
    <source>
        <dbReference type="ARBA" id="ARBA00023157"/>
    </source>
</evidence>
<dbReference type="InterPro" id="IPR022049">
    <property type="entry name" value="FAM69_kinase_dom"/>
</dbReference>
<keyword evidence="6" id="KW-1133">Transmembrane helix</keyword>